<dbReference type="EMBL" id="JAMTCK010000010">
    <property type="protein sequence ID" value="MCP2167606.1"/>
    <property type="molecule type" value="Genomic_DNA"/>
</dbReference>
<dbReference type="InterPro" id="IPR023210">
    <property type="entry name" value="NADP_OxRdtase_dom"/>
</dbReference>
<dbReference type="GO" id="GO:0005829">
    <property type="term" value="C:cytosol"/>
    <property type="evidence" value="ECO:0007669"/>
    <property type="project" value="TreeGrafter"/>
</dbReference>
<name>A0AAE3GG41_9PSEU</name>
<dbReference type="Gene3D" id="3.20.20.100">
    <property type="entry name" value="NADP-dependent oxidoreductase domain"/>
    <property type="match status" value="1"/>
</dbReference>
<keyword evidence="3" id="KW-1185">Reference proteome</keyword>
<evidence type="ECO:0000259" key="1">
    <source>
        <dbReference type="Pfam" id="PF00248"/>
    </source>
</evidence>
<dbReference type="Pfam" id="PF00248">
    <property type="entry name" value="Aldo_ket_red"/>
    <property type="match status" value="1"/>
</dbReference>
<evidence type="ECO:0000313" key="3">
    <source>
        <dbReference type="Proteomes" id="UP001206128"/>
    </source>
</evidence>
<comment type="caution">
    <text evidence="2">The sequence shown here is derived from an EMBL/GenBank/DDBJ whole genome shotgun (WGS) entry which is preliminary data.</text>
</comment>
<evidence type="ECO:0000313" key="2">
    <source>
        <dbReference type="EMBL" id="MCP2167606.1"/>
    </source>
</evidence>
<dbReference type="RefSeq" id="WP_253774647.1">
    <property type="nucleotide sequence ID" value="NZ_JAMTCK010000010.1"/>
</dbReference>
<protein>
    <submittedName>
        <fullName evidence="2">Oxidoreductase</fullName>
    </submittedName>
</protein>
<dbReference type="AlphaFoldDB" id="A0AAE3GG41"/>
<reference evidence="2" key="1">
    <citation type="submission" date="2022-06" db="EMBL/GenBank/DDBJ databases">
        <title>Genomic Encyclopedia of Archaeal and Bacterial Type Strains, Phase II (KMG-II): from individual species to whole genera.</title>
        <authorList>
            <person name="Goeker M."/>
        </authorList>
    </citation>
    <scope>NUCLEOTIDE SEQUENCE</scope>
    <source>
        <strain evidence="2">DSM 43935</strain>
    </source>
</reference>
<dbReference type="InterPro" id="IPR036812">
    <property type="entry name" value="NAD(P)_OxRdtase_dom_sf"/>
</dbReference>
<gene>
    <name evidence="2" type="ORF">LX83_004479</name>
</gene>
<accession>A0AAE3GG41</accession>
<proteinExistence type="predicted"/>
<dbReference type="PANTHER" id="PTHR43364">
    <property type="entry name" value="NADH-SPECIFIC METHYLGLYOXAL REDUCTASE-RELATED"/>
    <property type="match status" value="1"/>
</dbReference>
<dbReference type="InterPro" id="IPR050523">
    <property type="entry name" value="AKR_Detox_Biosynth"/>
</dbReference>
<dbReference type="PANTHER" id="PTHR43364:SF6">
    <property type="entry name" value="OXIDOREDUCTASE-RELATED"/>
    <property type="match status" value="1"/>
</dbReference>
<feature type="domain" description="NADP-dependent oxidoreductase" evidence="1">
    <location>
        <begin position="17"/>
        <end position="318"/>
    </location>
</feature>
<dbReference type="SUPFAM" id="SSF51430">
    <property type="entry name" value="NAD(P)-linked oxidoreductase"/>
    <property type="match status" value="1"/>
</dbReference>
<organism evidence="2 3">
    <name type="scientific">Goodfellowiella coeruleoviolacea</name>
    <dbReference type="NCBI Taxonomy" id="334858"/>
    <lineage>
        <taxon>Bacteria</taxon>
        <taxon>Bacillati</taxon>
        <taxon>Actinomycetota</taxon>
        <taxon>Actinomycetes</taxon>
        <taxon>Pseudonocardiales</taxon>
        <taxon>Pseudonocardiaceae</taxon>
        <taxon>Goodfellowiella</taxon>
    </lineage>
</organism>
<dbReference type="CDD" id="cd19752">
    <property type="entry name" value="AKR_unchar"/>
    <property type="match status" value="1"/>
</dbReference>
<dbReference type="Proteomes" id="UP001206128">
    <property type="component" value="Unassembled WGS sequence"/>
</dbReference>
<sequence length="320" mass="34474">MRAVHLGGASGPAVSALCLGTLPFGSTVDERTSFAILDRFREAGGTFLDTANNYVFWAGTGDESETVVGRWLASRGARDEMVVATKIGARPRRAGGDLSDAEGLSAPAVRTAVEASLRRLGVDRLDVCYAHIEDRSVPLTETLGAFADLVDRQRIAVLGCSNHALWRLERARGLARAHGWPAYTCVQQRHSYLRPRPGVRLPEAGHTLISDELLDYARHEPDLTLLAYSSLLFGAYTRADKPLPEHYDHPGTTRRLAVLRAVAAELGATPNQVVLAWLLAGDPPVLPVVGVSTVAQVEECLAATELTLDEEVLARLDAPA</sequence>